<reference evidence="9" key="1">
    <citation type="submission" date="2016-10" db="EMBL/GenBank/DDBJ databases">
        <title>Frankia sp. NRRL B-16386 Genome sequencing.</title>
        <authorList>
            <person name="Ghodhbane-Gtari F."/>
            <person name="Swanson E."/>
            <person name="Gueddou A."/>
            <person name="Hezbri K."/>
            <person name="Ktari K."/>
            <person name="Nouioui I."/>
            <person name="Morris K."/>
            <person name="Simpson S."/>
            <person name="Abebe-Akele F."/>
            <person name="Thomas K."/>
            <person name="Gtari M."/>
            <person name="Tisa L.S."/>
        </authorList>
    </citation>
    <scope>NUCLEOTIDE SEQUENCE [LARGE SCALE GENOMIC DNA]</scope>
    <source>
        <strain evidence="9">NRRL B-16386</strain>
    </source>
</reference>
<dbReference type="SUPFAM" id="SSF53383">
    <property type="entry name" value="PLP-dependent transferases"/>
    <property type="match status" value="1"/>
</dbReference>
<evidence type="ECO:0000256" key="1">
    <source>
        <dbReference type="ARBA" id="ARBA00001933"/>
    </source>
</evidence>
<evidence type="ECO:0000313" key="8">
    <source>
        <dbReference type="EMBL" id="ONH32791.1"/>
    </source>
</evidence>
<evidence type="ECO:0000256" key="2">
    <source>
        <dbReference type="ARBA" id="ARBA00009533"/>
    </source>
</evidence>
<evidence type="ECO:0000256" key="4">
    <source>
        <dbReference type="ARBA" id="ARBA00022898"/>
    </source>
</evidence>
<keyword evidence="4 6" id="KW-0663">Pyridoxal phosphate</keyword>
<dbReference type="Gene3D" id="3.40.640.10">
    <property type="entry name" value="Type I PLP-dependent aspartate aminotransferase-like (Major domain)"/>
    <property type="match status" value="1"/>
</dbReference>
<comment type="similarity">
    <text evidence="2 7">Belongs to the group II decarboxylase family.</text>
</comment>
<evidence type="ECO:0000256" key="3">
    <source>
        <dbReference type="ARBA" id="ARBA00022793"/>
    </source>
</evidence>
<dbReference type="PANTHER" id="PTHR11999:SF70">
    <property type="entry name" value="MIP05841P"/>
    <property type="match status" value="1"/>
</dbReference>
<dbReference type="GO" id="GO:0004058">
    <property type="term" value="F:aromatic-L-amino-acid decarboxylase activity"/>
    <property type="evidence" value="ECO:0007669"/>
    <property type="project" value="UniProtKB-ARBA"/>
</dbReference>
<keyword evidence="8" id="KW-0032">Aminotransferase</keyword>
<keyword evidence="8" id="KW-0808">Transferase</keyword>
<dbReference type="STRING" id="1834516.BL253_03370"/>
<dbReference type="InterPro" id="IPR010977">
    <property type="entry name" value="Aromatic_deC"/>
</dbReference>
<gene>
    <name evidence="8" type="ORF">BL253_03370</name>
</gene>
<evidence type="ECO:0000256" key="5">
    <source>
        <dbReference type="ARBA" id="ARBA00023239"/>
    </source>
</evidence>
<keyword evidence="9" id="KW-1185">Reference proteome</keyword>
<dbReference type="Proteomes" id="UP000188929">
    <property type="component" value="Unassembled WGS sequence"/>
</dbReference>
<dbReference type="GO" id="GO:0008483">
    <property type="term" value="F:transaminase activity"/>
    <property type="evidence" value="ECO:0007669"/>
    <property type="project" value="UniProtKB-KW"/>
</dbReference>
<dbReference type="PANTHER" id="PTHR11999">
    <property type="entry name" value="GROUP II PYRIDOXAL-5-PHOSPHATE DECARBOXYLASE"/>
    <property type="match status" value="1"/>
</dbReference>
<organism evidence="8 9">
    <name type="scientific">Pseudofrankia asymbiotica</name>
    <dbReference type="NCBI Taxonomy" id="1834516"/>
    <lineage>
        <taxon>Bacteria</taxon>
        <taxon>Bacillati</taxon>
        <taxon>Actinomycetota</taxon>
        <taxon>Actinomycetes</taxon>
        <taxon>Frankiales</taxon>
        <taxon>Frankiaceae</taxon>
        <taxon>Pseudofrankia</taxon>
    </lineage>
</organism>
<comment type="caution">
    <text evidence="8">The sequence shown here is derived from an EMBL/GenBank/DDBJ whole genome shotgun (WGS) entry which is preliminary data.</text>
</comment>
<accession>A0A1V2IK67</accession>
<dbReference type="GO" id="GO:0019752">
    <property type="term" value="P:carboxylic acid metabolic process"/>
    <property type="evidence" value="ECO:0007669"/>
    <property type="project" value="InterPro"/>
</dbReference>
<dbReference type="AlphaFoldDB" id="A0A1V2IK67"/>
<name>A0A1V2IK67_9ACTN</name>
<dbReference type="EMBL" id="MOMC01000008">
    <property type="protein sequence ID" value="ONH32791.1"/>
    <property type="molecule type" value="Genomic_DNA"/>
</dbReference>
<dbReference type="InterPro" id="IPR002129">
    <property type="entry name" value="PyrdxlP-dep_de-COase"/>
</dbReference>
<evidence type="ECO:0000313" key="9">
    <source>
        <dbReference type="Proteomes" id="UP000188929"/>
    </source>
</evidence>
<proteinExistence type="inferred from homology"/>
<dbReference type="InterPro" id="IPR015421">
    <property type="entry name" value="PyrdxlP-dep_Trfase_major"/>
</dbReference>
<dbReference type="OrthoDB" id="3335676at2"/>
<dbReference type="GO" id="GO:0030170">
    <property type="term" value="F:pyridoxal phosphate binding"/>
    <property type="evidence" value="ECO:0007669"/>
    <property type="project" value="InterPro"/>
</dbReference>
<keyword evidence="5 7" id="KW-0456">Lyase</keyword>
<sequence>MDREDDLDVLRAAAAMAIDYAATVDSRPAAPSPEAVAGLAAFDEPLPEAGLPAQATLRLLHDAGSPATMASAGGRYFGFVIGATLPAALGASWLTDAWDQNAALPAMSPVAARLHDVTRGWLLDLLGLPAGCAVTYVTGATMANAACLAAARDELLTRLGWDSQADGLFGAPAFDVVIGEGAHSTVRKSLGLVGLGRSRVHVVPADDQGRMRADALPDDLTGPVLVCAQAGEVNTGAFDPFDEIADWLARRPGPAPGWLHVDGAFGLWALADPTRRDRLAAGLTRADSWATDGHKWLNVTYDCGLAFVRDPAPLRRTFTAAAGYTPAGDTFDAMHHTPQSSQRARQIEVWAALRTLGRAGVADLVARACDAAAEIASRLADGGLTVVNDVVLNQVLVRLEAPSAGLAGTGGRRNLEASGGDEPSGEALTRALIAEIQADGRIWCGPTLWHGQTAMRLSVSSWKTDSDDAAFAADVILTCAARAQARLTSAID</sequence>
<dbReference type="InterPro" id="IPR015424">
    <property type="entry name" value="PyrdxlP-dep_Trfase"/>
</dbReference>
<dbReference type="Gene3D" id="3.90.1150.10">
    <property type="entry name" value="Aspartate Aminotransferase, domain 1"/>
    <property type="match status" value="1"/>
</dbReference>
<evidence type="ECO:0000256" key="6">
    <source>
        <dbReference type="PIRSR" id="PIRSR602129-50"/>
    </source>
</evidence>
<dbReference type="InterPro" id="IPR015422">
    <property type="entry name" value="PyrdxlP-dep_Trfase_small"/>
</dbReference>
<dbReference type="RefSeq" id="WP_076813483.1">
    <property type="nucleotide sequence ID" value="NZ_MOMC01000008.1"/>
</dbReference>
<evidence type="ECO:0000256" key="7">
    <source>
        <dbReference type="RuleBase" id="RU000382"/>
    </source>
</evidence>
<feature type="modified residue" description="N6-(pyridoxal phosphate)lysine" evidence="6">
    <location>
        <position position="295"/>
    </location>
</feature>
<keyword evidence="3" id="KW-0210">Decarboxylase</keyword>
<comment type="cofactor">
    <cofactor evidence="1 6 7">
        <name>pyridoxal 5'-phosphate</name>
        <dbReference type="ChEBI" id="CHEBI:597326"/>
    </cofactor>
</comment>
<dbReference type="Pfam" id="PF00282">
    <property type="entry name" value="Pyridoxal_deC"/>
    <property type="match status" value="1"/>
</dbReference>
<protein>
    <submittedName>
        <fullName evidence="8">Aspartate aminotransferase family protein</fullName>
    </submittedName>
</protein>